<dbReference type="EMBL" id="LXSF01000009">
    <property type="protein sequence ID" value="OAM15928.1"/>
    <property type="molecule type" value="Genomic_DNA"/>
</dbReference>
<accession>A0A1A9RCG5</accession>
<evidence type="ECO:0000313" key="1">
    <source>
        <dbReference type="EMBL" id="OAM15928.1"/>
    </source>
</evidence>
<organism evidence="1 2">
    <name type="scientific">Eikenella corrodens</name>
    <dbReference type="NCBI Taxonomy" id="539"/>
    <lineage>
        <taxon>Bacteria</taxon>
        <taxon>Pseudomonadati</taxon>
        <taxon>Pseudomonadota</taxon>
        <taxon>Betaproteobacteria</taxon>
        <taxon>Neisseriales</taxon>
        <taxon>Neisseriaceae</taxon>
        <taxon>Eikenella</taxon>
    </lineage>
</organism>
<comment type="caution">
    <text evidence="1">The sequence shown here is derived from an EMBL/GenBank/DDBJ whole genome shotgun (WGS) entry which is preliminary data.</text>
</comment>
<name>A0A1A9RCG5_EIKCO</name>
<dbReference type="Proteomes" id="UP000078003">
    <property type="component" value="Unassembled WGS sequence"/>
</dbReference>
<proteinExistence type="predicted"/>
<protein>
    <recommendedName>
        <fullName evidence="3">DUF1444 family protein</fullName>
    </recommendedName>
</protein>
<evidence type="ECO:0000313" key="2">
    <source>
        <dbReference type="Proteomes" id="UP000078003"/>
    </source>
</evidence>
<dbReference type="AlphaFoldDB" id="A0A1A9RCG5"/>
<evidence type="ECO:0008006" key="3">
    <source>
        <dbReference type="Google" id="ProtNLM"/>
    </source>
</evidence>
<dbReference type="Pfam" id="PF07285">
    <property type="entry name" value="DUF1444"/>
    <property type="match status" value="1"/>
</dbReference>
<dbReference type="RefSeq" id="WP_064104578.1">
    <property type="nucleotide sequence ID" value="NZ_LXSF01000009.1"/>
</dbReference>
<gene>
    <name evidence="1" type="ORF">A7P85_07785</name>
</gene>
<sequence>MSFFSRLFGREPKTMDWRQFIQHFAEHIRRDCAVDAQIEWGESLEDTVLQVGEGKLYLGNHYARYLQNPADLDALLAANAAVVRQMMAERPPARAEQVFPVIKNGLWLEQLRQATQVSGTEPEESVIYRPIAGDLVLLYMLDTGEAMRSLSREDAVAAGLTDDAALHHTALANLRQYMQGKIQIEHVEESSLTQVLLDSDYDASLILLLDEILPSDPVLPANPMLAIPARNVLILCNPSDERAIATLKVAAAQIAEEGPYTISTLLYQYHNGKISLFQPH</sequence>
<reference evidence="2" key="1">
    <citation type="submission" date="2016-05" db="EMBL/GenBank/DDBJ databases">
        <title>Draft genome of Corynebacterium afermentans subsp. afermentans LCDC 88199T.</title>
        <authorList>
            <person name="Bernier A.-M."/>
            <person name="Bernard K."/>
        </authorList>
    </citation>
    <scope>NUCLEOTIDE SEQUENCE [LARGE SCALE GENOMIC DNA]</scope>
    <source>
        <strain evidence="2">NML01-0328</strain>
    </source>
</reference>
<dbReference type="InterPro" id="IPR010838">
    <property type="entry name" value="DUF1444"/>
</dbReference>